<dbReference type="RefSeq" id="WP_133534813.1">
    <property type="nucleotide sequence ID" value="NZ_SNYH01000001.1"/>
</dbReference>
<evidence type="ECO:0000256" key="10">
    <source>
        <dbReference type="PIRSR" id="PIRSR001359-2"/>
    </source>
</evidence>
<dbReference type="PROSITE" id="PS00602">
    <property type="entry name" value="ALDOLASE_CLASS_II_1"/>
    <property type="match status" value="1"/>
</dbReference>
<comment type="pathway">
    <text evidence="2 12">Carbohydrate degradation; glycolysis; D-glyceraldehyde 3-phosphate and glycerone phosphate from D-glucose: step 4/4.</text>
</comment>
<keyword evidence="14" id="KW-1185">Reference proteome</keyword>
<evidence type="ECO:0000256" key="5">
    <source>
        <dbReference type="ARBA" id="ARBA00022723"/>
    </source>
</evidence>
<evidence type="ECO:0000256" key="11">
    <source>
        <dbReference type="PIRSR" id="PIRSR001359-3"/>
    </source>
</evidence>
<evidence type="ECO:0000313" key="14">
    <source>
        <dbReference type="Proteomes" id="UP000295390"/>
    </source>
</evidence>
<keyword evidence="5 11" id="KW-0479">Metal-binding</keyword>
<dbReference type="EC" id="4.1.2.13" evidence="4 12"/>
<sequence length="352" mass="38892">MIKPGVATGKEVQEIFELAKQKGFALPAVNVVGSNTINTVLETAKELNSPVIIQFSNGGAQFNAGKGLSNENEKAAIAGAVAGAKHIHLLAEAYGIPVILHTDHAAKKLLPWIDGLLDASEQFYKETGKPLYSSHMIDLSEEPLEENIEICKEYLARMSKMGMTLEIELGITGGEEDGVDNTDVDSSKLYTQPEEVAFAYEELMKISSQFTIAAAFGNVHGVYKPGNVKLTPKILKNSQEYISEKYNVPHNTIDFVFHGGSGSTLEEIREAISYGVIKMNIDTDLQYAFTEGVRDYMKEKSAYLQSQIGNPEGDDVPNKKYYDPRKWLREGEQTFKARLIKAFEDLNNVNTL</sequence>
<dbReference type="EMBL" id="SNYH01000001">
    <property type="protein sequence ID" value="TDQ30301.1"/>
    <property type="molecule type" value="Genomic_DNA"/>
</dbReference>
<dbReference type="SUPFAM" id="SSF51569">
    <property type="entry name" value="Aldolase"/>
    <property type="match status" value="1"/>
</dbReference>
<evidence type="ECO:0000256" key="7">
    <source>
        <dbReference type="ARBA" id="ARBA00023152"/>
    </source>
</evidence>
<evidence type="ECO:0000256" key="3">
    <source>
        <dbReference type="ARBA" id="ARBA00005812"/>
    </source>
</evidence>
<dbReference type="UniPathway" id="UPA00109">
    <property type="reaction ID" value="UER00183"/>
</dbReference>
<dbReference type="Gene3D" id="3.20.20.70">
    <property type="entry name" value="Aldolase class I"/>
    <property type="match status" value="1"/>
</dbReference>
<dbReference type="NCBIfam" id="TIGR01520">
    <property type="entry name" value="FruBisAldo_II_A"/>
    <property type="match status" value="1"/>
</dbReference>
<keyword evidence="8 12" id="KW-0456">Lyase</keyword>
<comment type="similarity">
    <text evidence="3 12">Belongs to the class II fructose-bisphosphate aldolase family.</text>
</comment>
<proteinExistence type="inferred from homology"/>
<evidence type="ECO:0000313" key="13">
    <source>
        <dbReference type="EMBL" id="TDQ30301.1"/>
    </source>
</evidence>
<feature type="binding site" evidence="11">
    <location>
        <position position="220"/>
    </location>
    <ligand>
        <name>Zn(2+)</name>
        <dbReference type="ChEBI" id="CHEBI:29105"/>
        <label>1</label>
        <note>catalytic</note>
    </ligand>
</feature>
<evidence type="ECO:0000256" key="12">
    <source>
        <dbReference type="RuleBase" id="RU366023"/>
    </source>
</evidence>
<feature type="binding site" evidence="11">
    <location>
        <position position="138"/>
    </location>
    <ligand>
        <name>Zn(2+)</name>
        <dbReference type="ChEBI" id="CHEBI:29105"/>
        <label>2</label>
    </ligand>
</feature>
<name>A0A4R6TJF5_9FLAO</name>
<comment type="catalytic activity">
    <reaction evidence="1 12">
        <text>beta-D-fructose 1,6-bisphosphate = D-glyceraldehyde 3-phosphate + dihydroxyacetone phosphate</text>
        <dbReference type="Rhea" id="RHEA:14729"/>
        <dbReference type="ChEBI" id="CHEBI:32966"/>
        <dbReference type="ChEBI" id="CHEBI:57642"/>
        <dbReference type="ChEBI" id="CHEBI:59776"/>
        <dbReference type="EC" id="4.1.2.13"/>
    </reaction>
</comment>
<dbReference type="GO" id="GO:0004332">
    <property type="term" value="F:fructose-bisphosphate aldolase activity"/>
    <property type="evidence" value="ECO:0007669"/>
    <property type="project" value="UniProtKB-EC"/>
</dbReference>
<accession>A0A4R6TJF5</accession>
<keyword evidence="6 11" id="KW-0862">Zinc</keyword>
<reference evidence="13 14" key="1">
    <citation type="submission" date="2019-03" db="EMBL/GenBank/DDBJ databases">
        <title>Genomic Encyclopedia of Type Strains, Phase III (KMG-III): the genomes of soil and plant-associated and newly described type strains.</title>
        <authorList>
            <person name="Whitman W."/>
        </authorList>
    </citation>
    <scope>NUCLEOTIDE SEQUENCE [LARGE SCALE GENOMIC DNA]</scope>
    <source>
        <strain evidence="13 14">CECT 8283</strain>
    </source>
</reference>
<dbReference type="GO" id="GO:0006096">
    <property type="term" value="P:glycolytic process"/>
    <property type="evidence" value="ECO:0007669"/>
    <property type="project" value="UniProtKB-UniPathway"/>
</dbReference>
<feature type="binding site" evidence="10">
    <location>
        <begin position="280"/>
        <end position="283"/>
    </location>
    <ligand>
        <name>dihydroxyacetone phosphate</name>
        <dbReference type="ChEBI" id="CHEBI:57642"/>
    </ligand>
</feature>
<feature type="binding site" evidence="10">
    <location>
        <begin position="259"/>
        <end position="261"/>
    </location>
    <ligand>
        <name>dihydroxyacetone phosphate</name>
        <dbReference type="ChEBI" id="CHEBI:57642"/>
    </ligand>
</feature>
<feature type="binding site" evidence="11">
    <location>
        <position position="258"/>
    </location>
    <ligand>
        <name>Zn(2+)</name>
        <dbReference type="ChEBI" id="CHEBI:29105"/>
        <label>1</label>
        <note>catalytic</note>
    </ligand>
</feature>
<dbReference type="AlphaFoldDB" id="A0A4R6TJF5"/>
<dbReference type="PANTHER" id="PTHR30559">
    <property type="entry name" value="FRUCTOSE-BISPHOSPHATE ALDOLASE CLASS 2"/>
    <property type="match status" value="1"/>
</dbReference>
<dbReference type="CDD" id="cd00946">
    <property type="entry name" value="FBP_aldolase_IIA"/>
    <property type="match status" value="1"/>
</dbReference>
<evidence type="ECO:0000256" key="9">
    <source>
        <dbReference type="PIRSR" id="PIRSR001359-1"/>
    </source>
</evidence>
<dbReference type="InterPro" id="IPR013785">
    <property type="entry name" value="Aldolase_TIM"/>
</dbReference>
<evidence type="ECO:0000256" key="2">
    <source>
        <dbReference type="ARBA" id="ARBA00004714"/>
    </source>
</evidence>
<dbReference type="InterPro" id="IPR000771">
    <property type="entry name" value="FBA_II"/>
</dbReference>
<evidence type="ECO:0000256" key="1">
    <source>
        <dbReference type="ARBA" id="ARBA00000441"/>
    </source>
</evidence>
<dbReference type="PROSITE" id="PS00806">
    <property type="entry name" value="ALDOLASE_CLASS_II_2"/>
    <property type="match status" value="1"/>
</dbReference>
<feature type="active site" description="Proton donor" evidence="9">
    <location>
        <position position="103"/>
    </location>
</feature>
<evidence type="ECO:0000256" key="6">
    <source>
        <dbReference type="ARBA" id="ARBA00022833"/>
    </source>
</evidence>
<dbReference type="PIRSF" id="PIRSF001359">
    <property type="entry name" value="F_bP_aldolase_II"/>
    <property type="match status" value="1"/>
</dbReference>
<dbReference type="NCBIfam" id="TIGR00167">
    <property type="entry name" value="cbbA"/>
    <property type="match status" value="1"/>
</dbReference>
<dbReference type="GO" id="GO:0005829">
    <property type="term" value="C:cytosol"/>
    <property type="evidence" value="ECO:0007669"/>
    <property type="project" value="TreeGrafter"/>
</dbReference>
<keyword evidence="7 12" id="KW-0324">Glycolysis</keyword>
<evidence type="ECO:0000256" key="8">
    <source>
        <dbReference type="ARBA" id="ARBA00023239"/>
    </source>
</evidence>
<dbReference type="FunFam" id="3.20.20.70:FF:000013">
    <property type="entry name" value="Class II fructose-bisphosphate aldolase"/>
    <property type="match status" value="1"/>
</dbReference>
<feature type="binding site" evidence="11">
    <location>
        <position position="168"/>
    </location>
    <ligand>
        <name>Zn(2+)</name>
        <dbReference type="ChEBI" id="CHEBI:29105"/>
        <label>2</label>
    </ligand>
</feature>
<dbReference type="GO" id="GO:0008270">
    <property type="term" value="F:zinc ion binding"/>
    <property type="evidence" value="ECO:0007669"/>
    <property type="project" value="UniProtKB-UniRule"/>
</dbReference>
<evidence type="ECO:0000256" key="4">
    <source>
        <dbReference type="ARBA" id="ARBA00013068"/>
    </source>
</evidence>
<feature type="binding site" evidence="10">
    <location>
        <position position="221"/>
    </location>
    <ligand>
        <name>dihydroxyacetone phosphate</name>
        <dbReference type="ChEBI" id="CHEBI:57642"/>
    </ligand>
</feature>
<dbReference type="PANTHER" id="PTHR30559:SF0">
    <property type="entry name" value="FRUCTOSE-BISPHOSPHATE ALDOLASE"/>
    <property type="match status" value="1"/>
</dbReference>
<dbReference type="NCBIfam" id="NF006628">
    <property type="entry name" value="PRK09197.1"/>
    <property type="match status" value="1"/>
</dbReference>
<gene>
    <name evidence="13" type="ORF">DFQ07_0643</name>
</gene>
<dbReference type="Proteomes" id="UP000295390">
    <property type="component" value="Unassembled WGS sequence"/>
</dbReference>
<comment type="function">
    <text evidence="12">Catalyzes the aldol condensation of dihydroxyacetone phosphate (DHAP or glycerone-phosphate) with glyceraldehyde 3-phosphate (G3P) to form fructose 1,6-bisphosphate (FBP) in gluconeogenesis and the reverse reaction in glycolysis.</text>
</comment>
<dbReference type="GO" id="GO:0006094">
    <property type="term" value="P:gluconeogenesis"/>
    <property type="evidence" value="ECO:0007669"/>
    <property type="project" value="TreeGrafter"/>
</dbReference>
<dbReference type="InterPro" id="IPR006411">
    <property type="entry name" value="Fruct_bisP_bact"/>
</dbReference>
<dbReference type="OrthoDB" id="9803995at2"/>
<organism evidence="13 14">
    <name type="scientific">Tenacibaculum caenipelagi</name>
    <dbReference type="NCBI Taxonomy" id="1325435"/>
    <lineage>
        <taxon>Bacteria</taxon>
        <taxon>Pseudomonadati</taxon>
        <taxon>Bacteroidota</taxon>
        <taxon>Flavobacteriia</taxon>
        <taxon>Flavobacteriales</taxon>
        <taxon>Flavobacteriaceae</taxon>
        <taxon>Tenacibaculum</taxon>
    </lineage>
</organism>
<protein>
    <recommendedName>
        <fullName evidence="4 12">Fructose-bisphosphate aldolase</fullName>
        <shortName evidence="12">FBP aldolase</shortName>
        <ecNumber evidence="4 12">4.1.2.13</ecNumber>
    </recommendedName>
</protein>
<comment type="cofactor">
    <cofactor evidence="11 12">
        <name>Zn(2+)</name>
        <dbReference type="ChEBI" id="CHEBI:29105"/>
    </cofactor>
    <text evidence="11 12">Binds 2 Zn(2+) ions per subunit. One is catalytic and the other provides a structural contribution.</text>
</comment>
<comment type="caution">
    <text evidence="13">The sequence shown here is derived from an EMBL/GenBank/DDBJ whole genome shotgun (WGS) entry which is preliminary data.</text>
</comment>
<dbReference type="Pfam" id="PF01116">
    <property type="entry name" value="F_bP_aldolase"/>
    <property type="match status" value="1"/>
</dbReference>
<feature type="binding site" evidence="11">
    <location>
        <position position="104"/>
    </location>
    <ligand>
        <name>Zn(2+)</name>
        <dbReference type="ChEBI" id="CHEBI:29105"/>
        <label>1</label>
        <note>catalytic</note>
    </ligand>
</feature>